<keyword evidence="2" id="KW-1185">Reference proteome</keyword>
<comment type="caution">
    <text evidence="1">The sequence shown here is derived from an EMBL/GenBank/DDBJ whole genome shotgun (WGS) entry which is preliminary data.</text>
</comment>
<evidence type="ECO:0000313" key="2">
    <source>
        <dbReference type="Proteomes" id="UP001433508"/>
    </source>
</evidence>
<accession>A0ACC3T7D1</accession>
<gene>
    <name evidence="1" type="ORF">V1525DRAFT_38551</name>
</gene>
<sequence>MTSFRITIVLVAAKVVCAAAVYVGIVTTTSVGNSTYVGVILERIFLFVGVYVTISAIIATAFAAGRRIHGRFTDDVRVGEVYDLAHVMLNLDSEPATTWNNMGYWSAAVDSSTVRDFKLAAESLATKLSVAARLSSADTVVDVGIGCGDQSVLYSRLVGQYIGITSLQSQSDIAYAALAKRDMLGNAHILTLDASDPLNTWPSDLLKTAVADGAVNKILALDCLYHFQPSREKFFKFVNVTLESAFEKRLQCGDITEVCFAAEDLLKGRELNFSQRLRMRLICAFARTPFNNFISVQEYASLLENSGFTNEHGWSVQFEDISDHVFPGLSNFLELRGSGQDGIGKYLRFEKFTAFGKVVRWWHDDGVVKAYIVTIRKMVAR</sequence>
<organism evidence="1 2">
    <name type="scientific">Lipomyces kononenkoae</name>
    <name type="common">Yeast</name>
    <dbReference type="NCBI Taxonomy" id="34357"/>
    <lineage>
        <taxon>Eukaryota</taxon>
        <taxon>Fungi</taxon>
        <taxon>Dikarya</taxon>
        <taxon>Ascomycota</taxon>
        <taxon>Saccharomycotina</taxon>
        <taxon>Lipomycetes</taxon>
        <taxon>Lipomycetales</taxon>
        <taxon>Lipomycetaceae</taxon>
        <taxon>Lipomyces</taxon>
    </lineage>
</organism>
<evidence type="ECO:0000313" key="1">
    <source>
        <dbReference type="EMBL" id="KAK9239465.1"/>
    </source>
</evidence>
<proteinExistence type="predicted"/>
<protein>
    <submittedName>
        <fullName evidence="1">Uncharacterized protein</fullName>
    </submittedName>
</protein>
<reference evidence="2" key="1">
    <citation type="journal article" date="2024" name="Front. Bioeng. Biotechnol.">
        <title>Genome-scale model development and genomic sequencing of the oleaginous clade Lipomyces.</title>
        <authorList>
            <person name="Czajka J.J."/>
            <person name="Han Y."/>
            <person name="Kim J."/>
            <person name="Mondo S.J."/>
            <person name="Hofstad B.A."/>
            <person name="Robles A."/>
            <person name="Haridas S."/>
            <person name="Riley R."/>
            <person name="LaButti K."/>
            <person name="Pangilinan J."/>
            <person name="Andreopoulos W."/>
            <person name="Lipzen A."/>
            <person name="Yan J."/>
            <person name="Wang M."/>
            <person name="Ng V."/>
            <person name="Grigoriev I.V."/>
            <person name="Spatafora J.W."/>
            <person name="Magnuson J.K."/>
            <person name="Baker S.E."/>
            <person name="Pomraning K.R."/>
        </authorList>
    </citation>
    <scope>NUCLEOTIDE SEQUENCE [LARGE SCALE GENOMIC DNA]</scope>
    <source>
        <strain evidence="2">CBS 7786</strain>
    </source>
</reference>
<dbReference type="EMBL" id="MU971346">
    <property type="protein sequence ID" value="KAK9239465.1"/>
    <property type="molecule type" value="Genomic_DNA"/>
</dbReference>
<dbReference type="Proteomes" id="UP001433508">
    <property type="component" value="Unassembled WGS sequence"/>
</dbReference>
<name>A0ACC3T7D1_LIPKO</name>